<dbReference type="Gene3D" id="3.40.1710.10">
    <property type="entry name" value="abc type-2 transporter like domain"/>
    <property type="match status" value="1"/>
</dbReference>
<comment type="caution">
    <text evidence="7">The sequence shown here is derived from an EMBL/GenBank/DDBJ whole genome shotgun (WGS) entry which is preliminary data.</text>
</comment>
<evidence type="ECO:0000256" key="1">
    <source>
        <dbReference type="ARBA" id="ARBA00004141"/>
    </source>
</evidence>
<organism evidence="7 8">
    <name type="scientific">Paenibacillus endophyticus</name>
    <dbReference type="NCBI Taxonomy" id="1294268"/>
    <lineage>
        <taxon>Bacteria</taxon>
        <taxon>Bacillati</taxon>
        <taxon>Bacillota</taxon>
        <taxon>Bacilli</taxon>
        <taxon>Bacillales</taxon>
        <taxon>Paenibacillaceae</taxon>
        <taxon>Paenibacillus</taxon>
    </lineage>
</organism>
<proteinExistence type="predicted"/>
<dbReference type="GO" id="GO:0016020">
    <property type="term" value="C:membrane"/>
    <property type="evidence" value="ECO:0007669"/>
    <property type="project" value="UniProtKB-SubCell"/>
</dbReference>
<dbReference type="AlphaFoldDB" id="A0A7W5C9W1"/>
<feature type="domain" description="ABC-2 type transporter transmembrane" evidence="6">
    <location>
        <begin position="7"/>
        <end position="373"/>
    </location>
</feature>
<feature type="transmembrane region" description="Helical" evidence="5">
    <location>
        <begin position="294"/>
        <end position="314"/>
    </location>
</feature>
<dbReference type="PANTHER" id="PTHR43077">
    <property type="entry name" value="TRANSPORT PERMEASE YVFS-RELATED"/>
    <property type="match status" value="1"/>
</dbReference>
<keyword evidence="3 5" id="KW-1133">Transmembrane helix</keyword>
<dbReference type="RefSeq" id="WP_183563197.1">
    <property type="nucleotide sequence ID" value="NZ_CBCSLB010000006.1"/>
</dbReference>
<evidence type="ECO:0000256" key="5">
    <source>
        <dbReference type="SAM" id="Phobius"/>
    </source>
</evidence>
<evidence type="ECO:0000259" key="6">
    <source>
        <dbReference type="Pfam" id="PF12698"/>
    </source>
</evidence>
<protein>
    <submittedName>
        <fullName evidence="7">YhgE/Pip-like protein</fullName>
    </submittedName>
</protein>
<dbReference type="PANTHER" id="PTHR43077:SF5">
    <property type="entry name" value="PHAGE INFECTION PROTEIN"/>
    <property type="match status" value="1"/>
</dbReference>
<name>A0A7W5C9W1_9BACL</name>
<dbReference type="InterPro" id="IPR051328">
    <property type="entry name" value="T7SS_ABC-Transporter"/>
</dbReference>
<feature type="transmembrane region" description="Helical" evidence="5">
    <location>
        <begin position="12"/>
        <end position="34"/>
    </location>
</feature>
<reference evidence="7 8" key="1">
    <citation type="submission" date="2020-08" db="EMBL/GenBank/DDBJ databases">
        <title>Genomic Encyclopedia of Type Strains, Phase III (KMG-III): the genomes of soil and plant-associated and newly described type strains.</title>
        <authorList>
            <person name="Whitman W."/>
        </authorList>
    </citation>
    <scope>NUCLEOTIDE SEQUENCE [LARGE SCALE GENOMIC DNA]</scope>
    <source>
        <strain evidence="7 8">CECT 8234</strain>
    </source>
</reference>
<feature type="transmembrane region" description="Helical" evidence="5">
    <location>
        <begin position="203"/>
        <end position="222"/>
    </location>
</feature>
<evidence type="ECO:0000313" key="7">
    <source>
        <dbReference type="EMBL" id="MBB3152824.1"/>
    </source>
</evidence>
<dbReference type="Pfam" id="PF12698">
    <property type="entry name" value="ABC2_membrane_3"/>
    <property type="match status" value="1"/>
</dbReference>
<dbReference type="EMBL" id="JACHXW010000007">
    <property type="protein sequence ID" value="MBB3152824.1"/>
    <property type="molecule type" value="Genomic_DNA"/>
</dbReference>
<evidence type="ECO:0000313" key="8">
    <source>
        <dbReference type="Proteomes" id="UP000518605"/>
    </source>
</evidence>
<evidence type="ECO:0000256" key="2">
    <source>
        <dbReference type="ARBA" id="ARBA00022692"/>
    </source>
</evidence>
<keyword evidence="2 5" id="KW-0812">Transmembrane</keyword>
<dbReference type="GO" id="GO:0140359">
    <property type="term" value="F:ABC-type transporter activity"/>
    <property type="evidence" value="ECO:0007669"/>
    <property type="project" value="InterPro"/>
</dbReference>
<gene>
    <name evidence="7" type="ORF">FHS16_002881</name>
</gene>
<dbReference type="InterPro" id="IPR013525">
    <property type="entry name" value="ABC2_TM"/>
</dbReference>
<evidence type="ECO:0000256" key="3">
    <source>
        <dbReference type="ARBA" id="ARBA00022989"/>
    </source>
</evidence>
<keyword evidence="4 5" id="KW-0472">Membrane</keyword>
<evidence type="ECO:0000256" key="4">
    <source>
        <dbReference type="ARBA" id="ARBA00023136"/>
    </source>
</evidence>
<feature type="transmembrane region" description="Helical" evidence="5">
    <location>
        <begin position="269"/>
        <end position="287"/>
    </location>
</feature>
<feature type="transmembrane region" description="Helical" evidence="5">
    <location>
        <begin position="354"/>
        <end position="374"/>
    </location>
</feature>
<keyword evidence="8" id="KW-1185">Reference proteome</keyword>
<accession>A0A7W5C9W1</accession>
<sequence length="397" mass="42173">MTLFKQKITWIGFVGVFVVLIVFGAAMMGSVLGMKPQHLPVALVVADQPAQTAKGKAVAVGEMIKQMLLANEQMPFTFTVIETEAAAREALDEGKYYGALVLPADLSANVSSLMSAQPVQASVSMISNDGLNTQAATVVKQGLGQAMRMVNAELARSMLSQIGSQTEQLSIAVAQALLSPIQVQEEAVHAVGANNASGNAPGLLTQIMWMGSLIAAVILFLARGNARKAGANSWASILAQLGTGVIMIGAASGFLIWMASSWYGMELAHASETWLFLWLAGSMYFLIQSALLNWIGFPAMAIMVLLMFFSMPILNAAPEFLTQTTRDWIYSWTPLRFVADGLREVMYFSGLKAAASNAAIVWSIGGAFLLLLLASGFKKGKASVEASRASAVPAPIN</sequence>
<comment type="subcellular location">
    <subcellularLocation>
        <location evidence="1">Membrane</location>
        <topology evidence="1">Multi-pass membrane protein</topology>
    </subcellularLocation>
</comment>
<dbReference type="Proteomes" id="UP000518605">
    <property type="component" value="Unassembled WGS sequence"/>
</dbReference>
<feature type="transmembrane region" description="Helical" evidence="5">
    <location>
        <begin position="234"/>
        <end position="257"/>
    </location>
</feature>